<name>A0ABM7MI04_9BURK</name>
<evidence type="ECO:0000259" key="1">
    <source>
        <dbReference type="Pfam" id="PF13020"/>
    </source>
</evidence>
<dbReference type="InterPro" id="IPR024975">
    <property type="entry name" value="NOV_C"/>
</dbReference>
<organism evidence="2 3">
    <name type="scientific">Rhodoferax lithotrophicus</name>
    <dbReference type="NCBI Taxonomy" id="2798804"/>
    <lineage>
        <taxon>Bacteria</taxon>
        <taxon>Pseudomonadati</taxon>
        <taxon>Pseudomonadota</taxon>
        <taxon>Betaproteobacteria</taxon>
        <taxon>Burkholderiales</taxon>
        <taxon>Comamonadaceae</taxon>
        <taxon>Rhodoferax</taxon>
    </lineage>
</organism>
<dbReference type="RefSeq" id="WP_223908217.1">
    <property type="nucleotide sequence ID" value="NZ_AP024238.1"/>
</dbReference>
<protein>
    <recommendedName>
        <fullName evidence="1">Protein NO VEIN C-terminal domain-containing protein</fullName>
    </recommendedName>
</protein>
<keyword evidence="3" id="KW-1185">Reference proteome</keyword>
<sequence length="249" mass="28421">MHDLPVREKSILAGLYFSKFDGEGLRTFGFGGFTEAFNVIGLTLGVRPGSIKNYRDEFDPLFPNKRKGWHQRPMREYCKKIYDSFGGLDLENFTSLLKQILYKEHDLDLLIEEVAESGCDTDGSFAKRLLTGQAAEQYFMNAFKSIPTFDGLNIRDTTKLGCGFDFQLYSPSVSLAVEVKGLNDKRGNITLTEKEHAIASRMGDRYFLFVVKNFKEKPIHDLYQNPLGEGLVFTKVEQHIIQTSWTTRM</sequence>
<dbReference type="Pfam" id="PF13020">
    <property type="entry name" value="NOV_C"/>
    <property type="match status" value="1"/>
</dbReference>
<proteinExistence type="predicted"/>
<reference evidence="2 3" key="1">
    <citation type="journal article" date="2021" name="Microbiol. Spectr.">
        <title>A Single Bacterium Capable of Oxidation and Reduction of Iron at Circumneutral pH.</title>
        <authorList>
            <person name="Kato S."/>
            <person name="Ohkuma M."/>
        </authorList>
    </citation>
    <scope>NUCLEOTIDE SEQUENCE [LARGE SCALE GENOMIC DNA]</scope>
    <source>
        <strain evidence="2 3">MIZ03</strain>
    </source>
</reference>
<dbReference type="Proteomes" id="UP000824366">
    <property type="component" value="Chromosome"/>
</dbReference>
<evidence type="ECO:0000313" key="2">
    <source>
        <dbReference type="EMBL" id="BCO25835.1"/>
    </source>
</evidence>
<evidence type="ECO:0000313" key="3">
    <source>
        <dbReference type="Proteomes" id="UP000824366"/>
    </source>
</evidence>
<feature type="domain" description="Protein NO VEIN C-terminal" evidence="1">
    <location>
        <begin position="135"/>
        <end position="218"/>
    </location>
</feature>
<accession>A0ABM7MI04</accession>
<gene>
    <name evidence="2" type="ORF">MIZ03_0714</name>
</gene>
<dbReference type="EMBL" id="AP024238">
    <property type="protein sequence ID" value="BCO25835.1"/>
    <property type="molecule type" value="Genomic_DNA"/>
</dbReference>